<feature type="transmembrane region" description="Helical" evidence="1">
    <location>
        <begin position="112"/>
        <end position="130"/>
    </location>
</feature>
<organism evidence="2 3">
    <name type="scientific">Caballeronia pedi</name>
    <dbReference type="NCBI Taxonomy" id="1777141"/>
    <lineage>
        <taxon>Bacteria</taxon>
        <taxon>Pseudomonadati</taxon>
        <taxon>Pseudomonadota</taxon>
        <taxon>Betaproteobacteria</taxon>
        <taxon>Burkholderiales</taxon>
        <taxon>Burkholderiaceae</taxon>
        <taxon>Caballeronia</taxon>
    </lineage>
</organism>
<proteinExistence type="predicted"/>
<feature type="transmembrane region" description="Helical" evidence="1">
    <location>
        <begin position="393"/>
        <end position="413"/>
    </location>
</feature>
<protein>
    <recommendedName>
        <fullName evidence="4">Glycosyltransferase RgtA/B/C/D-like domain-containing protein</fullName>
    </recommendedName>
</protein>
<dbReference type="EMBL" id="FCOE02000040">
    <property type="protein sequence ID" value="SAK94630.1"/>
    <property type="molecule type" value="Genomic_DNA"/>
</dbReference>
<evidence type="ECO:0000313" key="3">
    <source>
        <dbReference type="Proteomes" id="UP000054911"/>
    </source>
</evidence>
<name>A0A158DJP2_9BURK</name>
<dbReference type="RefSeq" id="WP_061179248.1">
    <property type="nucleotide sequence ID" value="NZ_FCOE02000040.1"/>
</dbReference>
<feature type="transmembrane region" description="Helical" evidence="1">
    <location>
        <begin position="142"/>
        <end position="160"/>
    </location>
</feature>
<feature type="transmembrane region" description="Helical" evidence="1">
    <location>
        <begin position="342"/>
        <end position="362"/>
    </location>
</feature>
<keyword evidence="1" id="KW-0472">Membrane</keyword>
<reference evidence="2" key="1">
    <citation type="submission" date="2016-01" db="EMBL/GenBank/DDBJ databases">
        <authorList>
            <person name="Peeters C."/>
        </authorList>
    </citation>
    <scope>NUCLEOTIDE SEQUENCE [LARGE SCALE GENOMIC DNA]</scope>
    <source>
        <strain evidence="2">LMG 29323</strain>
    </source>
</reference>
<keyword evidence="1" id="KW-1133">Transmembrane helix</keyword>
<evidence type="ECO:0000313" key="2">
    <source>
        <dbReference type="EMBL" id="SAK94630.1"/>
    </source>
</evidence>
<keyword evidence="3" id="KW-1185">Reference proteome</keyword>
<dbReference type="OrthoDB" id="9135643at2"/>
<gene>
    <name evidence="2" type="ORF">AWB80_07000</name>
</gene>
<accession>A0A158DJP2</accession>
<feature type="transmembrane region" description="Helical" evidence="1">
    <location>
        <begin position="236"/>
        <end position="260"/>
    </location>
</feature>
<evidence type="ECO:0008006" key="4">
    <source>
        <dbReference type="Google" id="ProtNLM"/>
    </source>
</evidence>
<evidence type="ECO:0000256" key="1">
    <source>
        <dbReference type="SAM" id="Phobius"/>
    </source>
</evidence>
<keyword evidence="1" id="KW-0812">Transmembrane</keyword>
<feature type="transmembrane region" description="Helical" evidence="1">
    <location>
        <begin position="31"/>
        <end position="49"/>
    </location>
</feature>
<feature type="transmembrane region" description="Helical" evidence="1">
    <location>
        <begin position="87"/>
        <end position="106"/>
    </location>
</feature>
<dbReference type="Proteomes" id="UP000054911">
    <property type="component" value="Unassembled WGS sequence"/>
</dbReference>
<comment type="caution">
    <text evidence="2">The sequence shown here is derived from an EMBL/GenBank/DDBJ whole genome shotgun (WGS) entry which is preliminary data.</text>
</comment>
<feature type="transmembrane region" description="Helical" evidence="1">
    <location>
        <begin position="310"/>
        <end position="330"/>
    </location>
</feature>
<sequence length="549" mass="60437">MAVEHDIVRSRAPDPARTEKRAAYGVGRWELLASVIIAALVALYAYANFPAPVQRDGAHFVFMANNIAHGQAPYWASFETKNPLVEIYWSPILLLLARALGLAGAARVAEALWIGATGLLLFGVIVSVSRDHAERMSAGGRSRSFVLAGLAAASLYVVLASDVRATDDGLNIALYQALPELALLAALTRMPARHWFAHGLLIGVLVFLAWFVKQTSILPAALLILCWMAIVRRRALLPWTLGAGCAAALCLGGFALHLMLTGTLHNYLFSTMYYRAGLSTSLVTDVLQNAQRSFLIPLWKLNLAQFLSAHRVWTAIAMIAMVPWAFSWLLRTREQAWTRRRIALTLGVAWMIGAWLQAVLALTFFPHYFLACLAPVAFTMGLLLANSSPRISLSGSAVSILLTAALVFSYSGMRAENELKNQWAPINQSTREVMQYIKPQDKVFSWSCLPHVLLAHEAPSAYPLNMCWPYIAVALPESTRMQMLAQTLRTPPDVVVAMQEPLSVIEGMKNFAMSEALLERLTGQHYVLVHTTAPISGRYGSPVSVFRRQ</sequence>
<feature type="transmembrane region" description="Helical" evidence="1">
    <location>
        <begin position="368"/>
        <end position="386"/>
    </location>
</feature>
<dbReference type="STRING" id="1777141.AWB80_07000"/>
<dbReference type="AlphaFoldDB" id="A0A158DJP2"/>
<feature type="transmembrane region" description="Helical" evidence="1">
    <location>
        <begin position="200"/>
        <end position="230"/>
    </location>
</feature>